<feature type="signal peptide" evidence="1">
    <location>
        <begin position="1"/>
        <end position="19"/>
    </location>
</feature>
<sequence length="446" mass="48693">MMNWILTLISLTIFLELLPDMLQSKMHRLLALCLLVPLTSLVSTSSPMQIEWNTTRSYGPDGPWPVATIEVGTDTQGNWVDTVDLHPGGVWQHLMLSKQFCNGQSQCRAAAADLYDINPSQSAMCGPTKSSQMNGDSWQYEHGRGSHCNDSVAPSGHLFPLSPNQMFSASFGLHYGSVTLGLVGFLVFGGFEQSRVLGDAVVLDVSLDNAMIVPLLDIEIGVETRGTPFNSSVPYPGSASETNTSYITGLLQQIGSFHDGQPTITDPQVSHMSLSPETCSNIAQNLPVTLQPDIGLYKWVTDKSTVAQIVQSPAYLAFVFADSGTGNIIIKVPFALLNLTIELPIVALPQQYFPCRPHQADDETGYLSLGKAFFQAAFIGRNWAANKWLMAQAPEPGIGPSKLRLVDKDDTAIITSDPIGNFGTSWAQYWTLSVHPVARSYRRWLI</sequence>
<keyword evidence="1" id="KW-0732">Signal</keyword>
<name>A0ABR4AJB3_9LECA</name>
<dbReference type="SUPFAM" id="SSF50630">
    <property type="entry name" value="Acid proteases"/>
    <property type="match status" value="1"/>
</dbReference>
<dbReference type="Proteomes" id="UP001590950">
    <property type="component" value="Unassembled WGS sequence"/>
</dbReference>
<gene>
    <name evidence="2" type="ORF">N7G274_002007</name>
</gene>
<comment type="caution">
    <text evidence="2">The sequence shown here is derived from an EMBL/GenBank/DDBJ whole genome shotgun (WGS) entry which is preliminary data.</text>
</comment>
<proteinExistence type="predicted"/>
<evidence type="ECO:0000313" key="2">
    <source>
        <dbReference type="EMBL" id="KAL2045579.1"/>
    </source>
</evidence>
<dbReference type="EMBL" id="JBEFKJ010000006">
    <property type="protein sequence ID" value="KAL2045579.1"/>
    <property type="molecule type" value="Genomic_DNA"/>
</dbReference>
<dbReference type="InterPro" id="IPR021109">
    <property type="entry name" value="Peptidase_aspartic_dom_sf"/>
</dbReference>
<evidence type="ECO:0000256" key="1">
    <source>
        <dbReference type="SAM" id="SignalP"/>
    </source>
</evidence>
<keyword evidence="3" id="KW-1185">Reference proteome</keyword>
<accession>A0ABR4AJB3</accession>
<organism evidence="2 3">
    <name type="scientific">Stereocaulon virgatum</name>
    <dbReference type="NCBI Taxonomy" id="373712"/>
    <lineage>
        <taxon>Eukaryota</taxon>
        <taxon>Fungi</taxon>
        <taxon>Dikarya</taxon>
        <taxon>Ascomycota</taxon>
        <taxon>Pezizomycotina</taxon>
        <taxon>Lecanoromycetes</taxon>
        <taxon>OSLEUM clade</taxon>
        <taxon>Lecanoromycetidae</taxon>
        <taxon>Lecanorales</taxon>
        <taxon>Lecanorineae</taxon>
        <taxon>Stereocaulaceae</taxon>
        <taxon>Stereocaulon</taxon>
    </lineage>
</organism>
<evidence type="ECO:0000313" key="3">
    <source>
        <dbReference type="Proteomes" id="UP001590950"/>
    </source>
</evidence>
<feature type="chain" id="PRO_5045555117" description="Peptidase A1 domain-containing protein" evidence="1">
    <location>
        <begin position="20"/>
        <end position="446"/>
    </location>
</feature>
<evidence type="ECO:0008006" key="4">
    <source>
        <dbReference type="Google" id="ProtNLM"/>
    </source>
</evidence>
<protein>
    <recommendedName>
        <fullName evidence="4">Peptidase A1 domain-containing protein</fullName>
    </recommendedName>
</protein>
<dbReference type="Gene3D" id="2.40.70.10">
    <property type="entry name" value="Acid Proteases"/>
    <property type="match status" value="1"/>
</dbReference>
<reference evidence="2 3" key="1">
    <citation type="submission" date="2024-09" db="EMBL/GenBank/DDBJ databases">
        <title>Rethinking Asexuality: The Enigmatic Case of Functional Sexual Genes in Lepraria (Stereocaulaceae).</title>
        <authorList>
            <person name="Doellman M."/>
            <person name="Sun Y."/>
            <person name="Barcenas-Pena A."/>
            <person name="Lumbsch H.T."/>
            <person name="Grewe F."/>
        </authorList>
    </citation>
    <scope>NUCLEOTIDE SEQUENCE [LARGE SCALE GENOMIC DNA]</scope>
    <source>
        <strain evidence="2 3">Mercado 3170</strain>
    </source>
</reference>